<accession>A0A1E5IZ84</accession>
<dbReference type="AlphaFoldDB" id="A0A1E5IZ84"/>
<evidence type="ECO:0000256" key="2">
    <source>
        <dbReference type="ARBA" id="ARBA00022475"/>
    </source>
</evidence>
<keyword evidence="3 6" id="KW-0812">Transmembrane</keyword>
<evidence type="ECO:0000256" key="6">
    <source>
        <dbReference type="SAM" id="Phobius"/>
    </source>
</evidence>
<evidence type="ECO:0000256" key="3">
    <source>
        <dbReference type="ARBA" id="ARBA00022692"/>
    </source>
</evidence>
<feature type="transmembrane region" description="Helical" evidence="6">
    <location>
        <begin position="143"/>
        <end position="173"/>
    </location>
</feature>
<dbReference type="RefSeq" id="WP_069670009.1">
    <property type="nucleotide sequence ID" value="NZ_MCBT01000001.1"/>
</dbReference>
<evidence type="ECO:0000256" key="4">
    <source>
        <dbReference type="ARBA" id="ARBA00022989"/>
    </source>
</evidence>
<keyword evidence="4 6" id="KW-1133">Transmembrane helix</keyword>
<dbReference type="GO" id="GO:0033228">
    <property type="term" value="P:cysteine export across plasma membrane"/>
    <property type="evidence" value="ECO:0007669"/>
    <property type="project" value="TreeGrafter"/>
</dbReference>
<dbReference type="Pfam" id="PF01810">
    <property type="entry name" value="LysE"/>
    <property type="match status" value="1"/>
</dbReference>
<dbReference type="OrthoDB" id="9812084at2"/>
<comment type="caution">
    <text evidence="7">The sequence shown here is derived from an EMBL/GenBank/DDBJ whole genome shotgun (WGS) entry which is preliminary data.</text>
</comment>
<dbReference type="EMBL" id="MCBT01000001">
    <property type="protein sequence ID" value="OEG75892.1"/>
    <property type="molecule type" value="Genomic_DNA"/>
</dbReference>
<keyword evidence="5 6" id="KW-0472">Membrane</keyword>
<gene>
    <name evidence="7" type="ORF">BEL05_16890</name>
</gene>
<organism evidence="7 8">
    <name type="scientific">Shewanella colwelliana</name>
    <name type="common">Alteromonas colwelliana</name>
    <dbReference type="NCBI Taxonomy" id="23"/>
    <lineage>
        <taxon>Bacteria</taxon>
        <taxon>Pseudomonadati</taxon>
        <taxon>Pseudomonadota</taxon>
        <taxon>Gammaproteobacteria</taxon>
        <taxon>Alteromonadales</taxon>
        <taxon>Shewanellaceae</taxon>
        <taxon>Shewanella</taxon>
    </lineage>
</organism>
<reference evidence="7 8" key="1">
    <citation type="submission" date="2016-07" db="EMBL/GenBank/DDBJ databases">
        <title>Whole-genome of two Shewanella species isolated from a digestive organ of sea cucumber Apostichopus japonicus Selenka 1867.</title>
        <authorList>
            <person name="Hong H.-H."/>
            <person name="Choi H."/>
            <person name="Cheon S."/>
            <person name="Oh J.-S."/>
            <person name="Lee H.-G."/>
            <person name="Park C."/>
        </authorList>
    </citation>
    <scope>NUCLEOTIDE SEQUENCE [LARGE SCALE GENOMIC DNA]</scope>
    <source>
        <strain evidence="7 8">CSB03KR</strain>
    </source>
</reference>
<keyword evidence="2" id="KW-1003">Cell membrane</keyword>
<name>A0A1E5IZ84_SHECO</name>
<comment type="subcellular location">
    <subcellularLocation>
        <location evidence="1">Cell membrane</location>
        <topology evidence="1">Multi-pass membrane protein</topology>
    </subcellularLocation>
</comment>
<dbReference type="InterPro" id="IPR001123">
    <property type="entry name" value="LeuE-type"/>
</dbReference>
<dbReference type="GO" id="GO:0015171">
    <property type="term" value="F:amino acid transmembrane transporter activity"/>
    <property type="evidence" value="ECO:0007669"/>
    <property type="project" value="TreeGrafter"/>
</dbReference>
<dbReference type="STRING" id="23.BEL05_16890"/>
<feature type="transmembrane region" description="Helical" evidence="6">
    <location>
        <begin position="47"/>
        <end position="69"/>
    </location>
</feature>
<feature type="transmembrane region" description="Helical" evidence="6">
    <location>
        <begin position="185"/>
        <end position="202"/>
    </location>
</feature>
<sequence>MIDESLMALMTSAALFCATMTMTPGPNNVLLATSGANYGVKKTVPHVVGIRIGSSSLHLAMLLGLGALFQQWPQFHTGLKYLSLIYLLYLALKIARLPTSDEIRAQDAKPMTLSEAALFQWINPKSWMATVTLCSAFTLAGDAYWLSAVAGMMVFNMVGFPASFTWVFLGAGIRHKLSSPKRRARFNYLMSGLLLVCIPMMIH</sequence>
<evidence type="ECO:0000256" key="1">
    <source>
        <dbReference type="ARBA" id="ARBA00004651"/>
    </source>
</evidence>
<evidence type="ECO:0000256" key="5">
    <source>
        <dbReference type="ARBA" id="ARBA00023136"/>
    </source>
</evidence>
<protein>
    <submittedName>
        <fullName evidence="7">Lysine transporter LysE</fullName>
    </submittedName>
</protein>
<proteinExistence type="predicted"/>
<dbReference type="PANTHER" id="PTHR30086:SF20">
    <property type="entry name" value="ARGININE EXPORTER PROTEIN ARGO-RELATED"/>
    <property type="match status" value="1"/>
</dbReference>
<evidence type="ECO:0000313" key="8">
    <source>
        <dbReference type="Proteomes" id="UP000095230"/>
    </source>
</evidence>
<evidence type="ECO:0000313" key="7">
    <source>
        <dbReference type="EMBL" id="OEG75892.1"/>
    </source>
</evidence>
<dbReference type="GO" id="GO:0005886">
    <property type="term" value="C:plasma membrane"/>
    <property type="evidence" value="ECO:0007669"/>
    <property type="project" value="UniProtKB-SubCell"/>
</dbReference>
<dbReference type="PANTHER" id="PTHR30086">
    <property type="entry name" value="ARGININE EXPORTER PROTEIN ARGO"/>
    <property type="match status" value="1"/>
</dbReference>
<dbReference type="Proteomes" id="UP000095230">
    <property type="component" value="Unassembled WGS sequence"/>
</dbReference>